<dbReference type="RefSeq" id="XP_075088068.1">
    <property type="nucleotide sequence ID" value="XM_075231967.1"/>
</dbReference>
<evidence type="ECO:0000313" key="2">
    <source>
        <dbReference type="RefSeq" id="XP_075088068.1"/>
    </source>
</evidence>
<keyword evidence="1" id="KW-1185">Reference proteome</keyword>
<evidence type="ECO:0000313" key="1">
    <source>
        <dbReference type="Proteomes" id="UP000790787"/>
    </source>
</evidence>
<dbReference type="Proteomes" id="UP000790787">
    <property type="component" value="Chromosome 16"/>
</dbReference>
<proteinExistence type="predicted"/>
<organism evidence="1 2">
    <name type="scientific">Nicotiana tabacum</name>
    <name type="common">Common tobacco</name>
    <dbReference type="NCBI Taxonomy" id="4097"/>
    <lineage>
        <taxon>Eukaryota</taxon>
        <taxon>Viridiplantae</taxon>
        <taxon>Streptophyta</taxon>
        <taxon>Embryophyta</taxon>
        <taxon>Tracheophyta</taxon>
        <taxon>Spermatophyta</taxon>
        <taxon>Magnoliopsida</taxon>
        <taxon>eudicotyledons</taxon>
        <taxon>Gunneridae</taxon>
        <taxon>Pentapetalae</taxon>
        <taxon>asterids</taxon>
        <taxon>lamiids</taxon>
        <taxon>Solanales</taxon>
        <taxon>Solanaceae</taxon>
        <taxon>Nicotianoideae</taxon>
        <taxon>Nicotianeae</taxon>
        <taxon>Nicotiana</taxon>
    </lineage>
</organism>
<gene>
    <name evidence="2" type="primary">LOC142170144</name>
</gene>
<reference evidence="2" key="2">
    <citation type="submission" date="2025-08" db="UniProtKB">
        <authorList>
            <consortium name="RefSeq"/>
        </authorList>
    </citation>
    <scope>IDENTIFICATION</scope>
    <source>
        <tissue evidence="2">Leaf</tissue>
    </source>
</reference>
<reference evidence="1" key="1">
    <citation type="journal article" date="2014" name="Nat. Commun.">
        <title>The tobacco genome sequence and its comparison with those of tomato and potato.</title>
        <authorList>
            <person name="Sierro N."/>
            <person name="Battey J.N."/>
            <person name="Ouadi S."/>
            <person name="Bakaher N."/>
            <person name="Bovet L."/>
            <person name="Willig A."/>
            <person name="Goepfert S."/>
            <person name="Peitsch M.C."/>
            <person name="Ivanov N.V."/>
        </authorList>
    </citation>
    <scope>NUCLEOTIDE SEQUENCE [LARGE SCALE GENOMIC DNA]</scope>
</reference>
<accession>A0AC58SSW4</accession>
<sequence length="136" mass="14966">MPDTAETSVVPATAGSGVNLDPNYPYFLHSSDAPGMSLVNAVFDDRGLEAWRRSVLIALSVKNKLGFINGSFPSPVATSKDHQPWSRCNDMVTSWLLNSLSKDIGDSVIYSKSTMDLWTSLEHRFGQFNGAKLYHL</sequence>
<protein>
    <submittedName>
        <fullName evidence="2">Uncharacterized protein LOC142170144</fullName>
    </submittedName>
</protein>
<name>A0AC58SSW4_TOBAC</name>